<dbReference type="Gene3D" id="3.20.20.70">
    <property type="entry name" value="Aldolase class I"/>
    <property type="match status" value="1"/>
</dbReference>
<dbReference type="RefSeq" id="XP_043151954.1">
    <property type="nucleotide sequence ID" value="XM_043296019.1"/>
</dbReference>
<dbReference type="GeneID" id="66989493"/>
<evidence type="ECO:0000313" key="4">
    <source>
        <dbReference type="EMBL" id="GIC94688.1"/>
    </source>
</evidence>
<dbReference type="CDD" id="cd04730">
    <property type="entry name" value="NPD_like"/>
    <property type="match status" value="1"/>
</dbReference>
<dbReference type="InterPro" id="IPR004136">
    <property type="entry name" value="NMO"/>
</dbReference>
<dbReference type="PANTHER" id="PTHR32332:SF34">
    <property type="entry name" value="2-NITROPROPANE DIOXYGENASE FAMILY, PUTATIVE-RELATED"/>
    <property type="match status" value="1"/>
</dbReference>
<keyword evidence="1" id="KW-0285">Flavoprotein</keyword>
<dbReference type="Proteomes" id="UP000036893">
    <property type="component" value="Unassembled WGS sequence"/>
</dbReference>
<dbReference type="InterPro" id="IPR013785">
    <property type="entry name" value="Aldolase_TIM"/>
</dbReference>
<protein>
    <recommendedName>
        <fullName evidence="6">Nitronate monooxygenase</fullName>
    </recommendedName>
</protein>
<comment type="caution">
    <text evidence="4">The sequence shown here is derived from an EMBL/GenBank/DDBJ whole genome shotgun (WGS) entry which is preliminary data.</text>
</comment>
<gene>
    <name evidence="4" type="ORF">Aud_002017</name>
</gene>
<organism evidence="4 5">
    <name type="scientific">Aspergillus udagawae</name>
    <dbReference type="NCBI Taxonomy" id="91492"/>
    <lineage>
        <taxon>Eukaryota</taxon>
        <taxon>Fungi</taxon>
        <taxon>Dikarya</taxon>
        <taxon>Ascomycota</taxon>
        <taxon>Pezizomycotina</taxon>
        <taxon>Eurotiomycetes</taxon>
        <taxon>Eurotiomycetidae</taxon>
        <taxon>Eurotiales</taxon>
        <taxon>Aspergillaceae</taxon>
        <taxon>Aspergillus</taxon>
        <taxon>Aspergillus subgen. Fumigati</taxon>
    </lineage>
</organism>
<dbReference type="AlphaFoldDB" id="A0A8E0R4H7"/>
<dbReference type="PANTHER" id="PTHR32332">
    <property type="entry name" value="2-NITROPROPANE DIOXYGENASE"/>
    <property type="match status" value="1"/>
</dbReference>
<proteinExistence type="predicted"/>
<keyword evidence="3" id="KW-0560">Oxidoreductase</keyword>
<evidence type="ECO:0008006" key="6">
    <source>
        <dbReference type="Google" id="ProtNLM"/>
    </source>
</evidence>
<accession>A0A8E0R4H7</accession>
<evidence type="ECO:0000313" key="5">
    <source>
        <dbReference type="Proteomes" id="UP000036893"/>
    </source>
</evidence>
<reference evidence="4" key="2">
    <citation type="submission" date="2021-01" db="EMBL/GenBank/DDBJ databases">
        <title>Pan-genome distribution and transcriptional activeness of fungal secondary metabolism genes in Aspergillus section Fumigati.</title>
        <authorList>
            <person name="Takahashi H."/>
            <person name="Umemura M."/>
            <person name="Ninomiya A."/>
            <person name="Kusuya Y."/>
            <person name="Urayama S."/>
            <person name="Shimizu M."/>
            <person name="Watanabe A."/>
            <person name="Kamei K."/>
            <person name="Yaguchi T."/>
            <person name="Hagiwara D."/>
        </authorList>
    </citation>
    <scope>NUCLEOTIDE SEQUENCE</scope>
    <source>
        <strain evidence="4">IFM 46973</strain>
    </source>
</reference>
<evidence type="ECO:0000256" key="2">
    <source>
        <dbReference type="ARBA" id="ARBA00022643"/>
    </source>
</evidence>
<dbReference type="SUPFAM" id="SSF51412">
    <property type="entry name" value="Inosine monophosphate dehydrogenase (IMPDH)"/>
    <property type="match status" value="1"/>
</dbReference>
<reference evidence="4" key="1">
    <citation type="journal article" date="2015" name="Genome Announc.">
        <title>Draft Genome Sequence of the Pathogenic Filamentous Fungus Aspergillus udagawae Strain IFM 46973T.</title>
        <authorList>
            <person name="Kusuya Y."/>
            <person name="Takahashi-Nakaguchi A."/>
            <person name="Takahashi H."/>
            <person name="Yaguchi T."/>
        </authorList>
    </citation>
    <scope>NUCLEOTIDE SEQUENCE</scope>
    <source>
        <strain evidence="4">IFM 46973</strain>
    </source>
</reference>
<keyword evidence="2" id="KW-0288">FMN</keyword>
<dbReference type="Pfam" id="PF03060">
    <property type="entry name" value="NMO"/>
    <property type="match status" value="1"/>
</dbReference>
<name>A0A8E0R4H7_9EURO</name>
<dbReference type="GO" id="GO:0018580">
    <property type="term" value="F:nitronate monooxygenase activity"/>
    <property type="evidence" value="ECO:0007669"/>
    <property type="project" value="InterPro"/>
</dbReference>
<evidence type="ECO:0000256" key="3">
    <source>
        <dbReference type="ARBA" id="ARBA00023002"/>
    </source>
</evidence>
<evidence type="ECO:0000256" key="1">
    <source>
        <dbReference type="ARBA" id="ARBA00022630"/>
    </source>
</evidence>
<dbReference type="EMBL" id="BBXM02000010">
    <property type="protein sequence ID" value="GIC94688.1"/>
    <property type="molecule type" value="Genomic_DNA"/>
</dbReference>
<sequence>MAELANLRQQLIHARQLFGIVDSNAALPIGIGCLTMKSDTWKDNFVQLVNEHRPVAVWLFAYTRRSQHAELIHALQKTSRDWGLKEIVQVGTVESAKEAIDDGADILSVQGSDAGGHQFKQGAGLITLLPDVSDMVRREYPAKNIPLLAAGGIMDGRGVAATLMLGEIEASGLNHCG</sequence>